<dbReference type="RefSeq" id="WP_058353693.1">
    <property type="nucleotide sequence ID" value="NZ_CABMMD010000186.1"/>
</dbReference>
<dbReference type="OrthoDB" id="9814970at2"/>
<dbReference type="GO" id="GO:0000287">
    <property type="term" value="F:magnesium ion binding"/>
    <property type="evidence" value="ECO:0007669"/>
    <property type="project" value="TreeGrafter"/>
</dbReference>
<dbReference type="EMBL" id="LNAM01000186">
    <property type="protein sequence ID" value="KSV58100.1"/>
    <property type="molecule type" value="Genomic_DNA"/>
</dbReference>
<dbReference type="SFLD" id="SFLDG01140">
    <property type="entry name" value="C2.B:_Phosphomannomutase_and_P"/>
    <property type="match status" value="1"/>
</dbReference>
<sequence>MIKLICSDIDGTLVPDGTDRINPEIFEVIRELKERGIQFVAASGRQYESIRKLFLPVIEDIICVADGGNVTIEKGEFVSITKMSLSDVEELISDIERIPGATLMAATPRTSYIPKDQLELIELMDKGYHYHITLVDDIKEALKDDIVKISLYDHGGQAEEKAKKFLPKKWFSHPRVKAACAGPVWEDFVSSKGGKGSAIRDIQRGLFVTPEETMVFGDNLNDLDMFACARYSFAVGNARQEVKDAASLVADTNVNDGVLKELKNYLKGSGNFEKM</sequence>
<dbReference type="NCBIfam" id="TIGR00099">
    <property type="entry name" value="Cof-subfamily"/>
    <property type="match status" value="1"/>
</dbReference>
<dbReference type="Gene3D" id="3.40.50.1000">
    <property type="entry name" value="HAD superfamily/HAD-like"/>
    <property type="match status" value="1"/>
</dbReference>
<accession>A0A0V8QC54</accession>
<dbReference type="STRING" id="290052.ASU35_03450"/>
<gene>
    <name evidence="1" type="ORF">ASU35_03450</name>
</gene>
<name>A0A0V8QC54_9FIRM</name>
<evidence type="ECO:0000313" key="2">
    <source>
        <dbReference type="Proteomes" id="UP000054874"/>
    </source>
</evidence>
<proteinExistence type="predicted"/>
<dbReference type="NCBIfam" id="TIGR01484">
    <property type="entry name" value="HAD-SF-IIB"/>
    <property type="match status" value="1"/>
</dbReference>
<dbReference type="Proteomes" id="UP000054874">
    <property type="component" value="Unassembled WGS sequence"/>
</dbReference>
<dbReference type="InterPro" id="IPR023214">
    <property type="entry name" value="HAD_sf"/>
</dbReference>
<evidence type="ECO:0000313" key="1">
    <source>
        <dbReference type="EMBL" id="KSV58100.1"/>
    </source>
</evidence>
<evidence type="ECO:0008006" key="3">
    <source>
        <dbReference type="Google" id="ProtNLM"/>
    </source>
</evidence>
<dbReference type="SFLD" id="SFLDS00003">
    <property type="entry name" value="Haloacid_Dehalogenase"/>
    <property type="match status" value="1"/>
</dbReference>
<dbReference type="SUPFAM" id="SSF56784">
    <property type="entry name" value="HAD-like"/>
    <property type="match status" value="1"/>
</dbReference>
<reference evidence="1 2" key="1">
    <citation type="submission" date="2015-11" db="EMBL/GenBank/DDBJ databases">
        <title>Butyribacter intestini gen. nov., sp. nov., a butyric acid-producing bacterium of the family Lachnospiraceae isolated from the human faeces.</title>
        <authorList>
            <person name="Zou Y."/>
            <person name="Xue W."/>
            <person name="Luo G."/>
            <person name="Lv M."/>
        </authorList>
    </citation>
    <scope>NUCLEOTIDE SEQUENCE [LARGE SCALE GENOMIC DNA]</scope>
    <source>
        <strain evidence="1 2">ACET-33324</strain>
    </source>
</reference>
<dbReference type="AlphaFoldDB" id="A0A0V8QC54"/>
<dbReference type="InterPro" id="IPR006379">
    <property type="entry name" value="HAD-SF_hydro_IIB"/>
</dbReference>
<dbReference type="GO" id="GO:0016791">
    <property type="term" value="F:phosphatase activity"/>
    <property type="evidence" value="ECO:0007669"/>
    <property type="project" value="UniProtKB-ARBA"/>
</dbReference>
<dbReference type="InterPro" id="IPR036412">
    <property type="entry name" value="HAD-like_sf"/>
</dbReference>
<dbReference type="PANTHER" id="PTHR10000">
    <property type="entry name" value="PHOSPHOSERINE PHOSPHATASE"/>
    <property type="match status" value="1"/>
</dbReference>
<dbReference type="Gene3D" id="3.30.1240.10">
    <property type="match status" value="1"/>
</dbReference>
<dbReference type="Pfam" id="PF08282">
    <property type="entry name" value="Hydrolase_3"/>
    <property type="match status" value="1"/>
</dbReference>
<dbReference type="PANTHER" id="PTHR10000:SF53">
    <property type="entry name" value="5-AMINO-6-(5-PHOSPHO-D-RIBITYLAMINO)URACIL PHOSPHATASE YBJI-RELATED"/>
    <property type="match status" value="1"/>
</dbReference>
<comment type="caution">
    <text evidence="1">The sequence shown here is derived from an EMBL/GenBank/DDBJ whole genome shotgun (WGS) entry which is preliminary data.</text>
</comment>
<organism evidence="1 2">
    <name type="scientific">Acetivibrio ethanolgignens</name>
    <dbReference type="NCBI Taxonomy" id="290052"/>
    <lineage>
        <taxon>Bacteria</taxon>
        <taxon>Bacillati</taxon>
        <taxon>Bacillota</taxon>
        <taxon>Clostridia</taxon>
        <taxon>Eubacteriales</taxon>
        <taxon>Oscillospiraceae</taxon>
        <taxon>Acetivibrio</taxon>
    </lineage>
</organism>
<dbReference type="GO" id="GO:0005829">
    <property type="term" value="C:cytosol"/>
    <property type="evidence" value="ECO:0007669"/>
    <property type="project" value="TreeGrafter"/>
</dbReference>
<keyword evidence="2" id="KW-1185">Reference proteome</keyword>
<dbReference type="InterPro" id="IPR000150">
    <property type="entry name" value="Cof"/>
</dbReference>
<protein>
    <recommendedName>
        <fullName evidence="3">Hydrolase</fullName>
    </recommendedName>
</protein>